<dbReference type="Proteomes" id="UP000799778">
    <property type="component" value="Unassembled WGS sequence"/>
</dbReference>
<sequence length="70" mass="7543">MRVAHFASSGALGFRGAQPTTNHRQCDANQFEPAKQLAQANEQIFMRCGNQLLTGLAASLPRGRGKESAK</sequence>
<gene>
    <name evidence="2" type="ORF">BU24DRAFT_420196</name>
</gene>
<accession>A0A6A5XX09</accession>
<keyword evidence="3" id="KW-1185">Reference proteome</keyword>
<evidence type="ECO:0000313" key="3">
    <source>
        <dbReference type="Proteomes" id="UP000799778"/>
    </source>
</evidence>
<feature type="region of interest" description="Disordered" evidence="1">
    <location>
        <begin position="1"/>
        <end position="24"/>
    </location>
</feature>
<name>A0A6A5XX09_9PLEO</name>
<evidence type="ECO:0000256" key="1">
    <source>
        <dbReference type="SAM" id="MobiDB-lite"/>
    </source>
</evidence>
<dbReference type="GeneID" id="54284817"/>
<dbReference type="AlphaFoldDB" id="A0A6A5XX09"/>
<reference evidence="2" key="1">
    <citation type="journal article" date="2020" name="Stud. Mycol.">
        <title>101 Dothideomycetes genomes: a test case for predicting lifestyles and emergence of pathogens.</title>
        <authorList>
            <person name="Haridas S."/>
            <person name="Albert R."/>
            <person name="Binder M."/>
            <person name="Bloem J."/>
            <person name="Labutti K."/>
            <person name="Salamov A."/>
            <person name="Andreopoulos B."/>
            <person name="Baker S."/>
            <person name="Barry K."/>
            <person name="Bills G."/>
            <person name="Bluhm B."/>
            <person name="Cannon C."/>
            <person name="Castanera R."/>
            <person name="Culley D."/>
            <person name="Daum C."/>
            <person name="Ezra D."/>
            <person name="Gonzalez J."/>
            <person name="Henrissat B."/>
            <person name="Kuo A."/>
            <person name="Liang C."/>
            <person name="Lipzen A."/>
            <person name="Lutzoni F."/>
            <person name="Magnuson J."/>
            <person name="Mondo S."/>
            <person name="Nolan M."/>
            <person name="Ohm R."/>
            <person name="Pangilinan J."/>
            <person name="Park H.-J."/>
            <person name="Ramirez L."/>
            <person name="Alfaro M."/>
            <person name="Sun H."/>
            <person name="Tritt A."/>
            <person name="Yoshinaga Y."/>
            <person name="Zwiers L.-H."/>
            <person name="Turgeon B."/>
            <person name="Goodwin S."/>
            <person name="Spatafora J."/>
            <person name="Crous P."/>
            <person name="Grigoriev I."/>
        </authorList>
    </citation>
    <scope>NUCLEOTIDE SEQUENCE</scope>
    <source>
        <strain evidence="2">CBS 175.79</strain>
    </source>
</reference>
<protein>
    <submittedName>
        <fullName evidence="2">Uncharacterized protein</fullName>
    </submittedName>
</protein>
<dbReference type="RefSeq" id="XP_033385509.1">
    <property type="nucleotide sequence ID" value="XM_033527420.1"/>
</dbReference>
<proteinExistence type="predicted"/>
<organism evidence="2 3">
    <name type="scientific">Aaosphaeria arxii CBS 175.79</name>
    <dbReference type="NCBI Taxonomy" id="1450172"/>
    <lineage>
        <taxon>Eukaryota</taxon>
        <taxon>Fungi</taxon>
        <taxon>Dikarya</taxon>
        <taxon>Ascomycota</taxon>
        <taxon>Pezizomycotina</taxon>
        <taxon>Dothideomycetes</taxon>
        <taxon>Pleosporomycetidae</taxon>
        <taxon>Pleosporales</taxon>
        <taxon>Pleosporales incertae sedis</taxon>
        <taxon>Aaosphaeria</taxon>
    </lineage>
</organism>
<dbReference type="EMBL" id="ML978068">
    <property type="protein sequence ID" value="KAF2017170.1"/>
    <property type="molecule type" value="Genomic_DNA"/>
</dbReference>
<evidence type="ECO:0000313" key="2">
    <source>
        <dbReference type="EMBL" id="KAF2017170.1"/>
    </source>
</evidence>